<accession>A0A6J6EG46</accession>
<sequence>MKRRRGVFHEVPEHLGCCVDEDLKERWVGSSSITHTLDVGECSLFGVGDTRFGHYMVIGEPNPAA</sequence>
<name>A0A6J6EG46_9ZZZZ</name>
<proteinExistence type="predicted"/>
<dbReference type="AlphaFoldDB" id="A0A6J6EG46"/>
<dbReference type="EMBL" id="CAEZTG010000151">
    <property type="protein sequence ID" value="CAB4575342.1"/>
    <property type="molecule type" value="Genomic_DNA"/>
</dbReference>
<evidence type="ECO:0000313" key="1">
    <source>
        <dbReference type="EMBL" id="CAB4575342.1"/>
    </source>
</evidence>
<gene>
    <name evidence="1" type="ORF">UFOPK1603_01411</name>
</gene>
<protein>
    <submittedName>
        <fullName evidence="1">Unannotated protein</fullName>
    </submittedName>
</protein>
<organism evidence="1">
    <name type="scientific">freshwater metagenome</name>
    <dbReference type="NCBI Taxonomy" id="449393"/>
    <lineage>
        <taxon>unclassified sequences</taxon>
        <taxon>metagenomes</taxon>
        <taxon>ecological metagenomes</taxon>
    </lineage>
</organism>
<reference evidence="1" key="1">
    <citation type="submission" date="2020-05" db="EMBL/GenBank/DDBJ databases">
        <authorList>
            <person name="Chiriac C."/>
            <person name="Salcher M."/>
            <person name="Ghai R."/>
            <person name="Kavagutti S V."/>
        </authorList>
    </citation>
    <scope>NUCLEOTIDE SEQUENCE</scope>
</reference>